<feature type="region of interest" description="Disordered" evidence="1">
    <location>
        <begin position="50"/>
        <end position="76"/>
    </location>
</feature>
<protein>
    <submittedName>
        <fullName evidence="3">Uncharacterized protein</fullName>
    </submittedName>
</protein>
<dbReference type="GeneID" id="50535402"/>
<reference evidence="3 4" key="1">
    <citation type="submission" date="2015-08" db="EMBL/GenBank/DDBJ databases">
        <title>Antibacterial properties of a collection of Vibrionaceae strains.</title>
        <authorList>
            <person name="Giubergia S."/>
        </authorList>
    </citation>
    <scope>NUCLEOTIDE SEQUENCE [LARGE SCALE GENOMIC DNA]</scope>
    <source>
        <strain evidence="3 4">S0821</strain>
    </source>
</reference>
<evidence type="ECO:0000313" key="4">
    <source>
        <dbReference type="Proteomes" id="UP000051221"/>
    </source>
</evidence>
<evidence type="ECO:0000256" key="1">
    <source>
        <dbReference type="SAM" id="MobiDB-lite"/>
    </source>
</evidence>
<proteinExistence type="predicted"/>
<keyword evidence="2" id="KW-0472">Membrane</keyword>
<comment type="caution">
    <text evidence="3">The sequence shown here is derived from an EMBL/GenBank/DDBJ whole genome shotgun (WGS) entry which is preliminary data.</text>
</comment>
<dbReference type="RefSeq" id="WP_004726145.1">
    <property type="nucleotide sequence ID" value="NZ_CABLCD010000013.1"/>
</dbReference>
<evidence type="ECO:0000313" key="3">
    <source>
        <dbReference type="EMBL" id="KQH84605.1"/>
    </source>
</evidence>
<dbReference type="AlphaFoldDB" id="A0A0Q2QX80"/>
<dbReference type="OrthoDB" id="5887156at2"/>
<keyword evidence="4" id="KW-1185">Reference proteome</keyword>
<name>A0A0Q2QX80_VIBFU</name>
<dbReference type="Proteomes" id="UP000051221">
    <property type="component" value="Unassembled WGS sequence"/>
</dbReference>
<feature type="compositionally biased region" description="Basic residues" evidence="1">
    <location>
        <begin position="50"/>
        <end position="60"/>
    </location>
</feature>
<keyword evidence="2" id="KW-1133">Transmembrane helix</keyword>
<keyword evidence="2" id="KW-0812">Transmembrane</keyword>
<dbReference type="EMBL" id="LKHS01000017">
    <property type="protein sequence ID" value="KQH84605.1"/>
    <property type="molecule type" value="Genomic_DNA"/>
</dbReference>
<dbReference type="OMA" id="WICQPFA"/>
<sequence length="76" mass="9197">MDFEIYSPCQPDWLCVPFLSVFSIILLIGLVLFIRILYREYLKIQRSKKVRRLRRTHYRDRKGGKDGRPTNIGKRR</sequence>
<accession>A0A0Q2QX80</accession>
<organism evidence="3 4">
    <name type="scientific">Vibrio furnissii</name>
    <dbReference type="NCBI Taxonomy" id="29494"/>
    <lineage>
        <taxon>Bacteria</taxon>
        <taxon>Pseudomonadati</taxon>
        <taxon>Pseudomonadota</taxon>
        <taxon>Gammaproteobacteria</taxon>
        <taxon>Vibrionales</taxon>
        <taxon>Vibrionaceae</taxon>
        <taxon>Vibrio</taxon>
    </lineage>
</organism>
<dbReference type="InParanoid" id="A0A0Q2QX80"/>
<feature type="transmembrane region" description="Helical" evidence="2">
    <location>
        <begin position="16"/>
        <end position="38"/>
    </location>
</feature>
<evidence type="ECO:0000256" key="2">
    <source>
        <dbReference type="SAM" id="Phobius"/>
    </source>
</evidence>
<gene>
    <name evidence="3" type="ORF">AMR76_17520</name>
</gene>